<evidence type="ECO:0000256" key="4">
    <source>
        <dbReference type="SAM" id="MobiDB-lite"/>
    </source>
</evidence>
<dbReference type="AlphaFoldDB" id="A3FPF5"/>
<dbReference type="PROSITE" id="PS01031">
    <property type="entry name" value="SHSP"/>
    <property type="match status" value="1"/>
</dbReference>
<evidence type="ECO:0000256" key="2">
    <source>
        <dbReference type="PROSITE-ProRule" id="PRU00285"/>
    </source>
</evidence>
<dbReference type="InterPro" id="IPR008978">
    <property type="entry name" value="HSP20-like_chaperone"/>
</dbReference>
<comment type="similarity">
    <text evidence="2 3">Belongs to the small heat shock protein (HSP20) family.</text>
</comment>
<evidence type="ECO:0000313" key="6">
    <source>
        <dbReference type="EMBL" id="ABN46982.1"/>
    </source>
</evidence>
<dbReference type="InterPro" id="IPR002068">
    <property type="entry name" value="A-crystallin/Hsp20_dom"/>
</dbReference>
<dbReference type="Gene3D" id="2.60.40.790">
    <property type="match status" value="1"/>
</dbReference>
<proteinExistence type="evidence at transcript level"/>
<sequence length="168" mass="19083">MSVFLSFLDRRFNIFDLDPLQAFFWGTTGTSELANTQIDWKETPHAHVFEIDLPGLTKDDVKLEIHEGRVLQISGERKEEPAETREEKGEQWHCLERTRGKFMRQFRLPENAKVDDIKATMANGVLTVTVPKEAETKKQPKHKLVEISGGDGRPSNSKGLGRFVCCVA</sequence>
<accession>A3FPF5</accession>
<dbReference type="EMBL" id="EF421195">
    <property type="protein sequence ID" value="ABN46982.1"/>
    <property type="molecule type" value="mRNA"/>
</dbReference>
<name>A3FPF5_NELNU</name>
<evidence type="ECO:0000256" key="1">
    <source>
        <dbReference type="ARBA" id="ARBA00023016"/>
    </source>
</evidence>
<organism evidence="6">
    <name type="scientific">Nelumbo nucifera</name>
    <name type="common">Sacred lotus</name>
    <dbReference type="NCBI Taxonomy" id="4432"/>
    <lineage>
        <taxon>Eukaryota</taxon>
        <taxon>Viridiplantae</taxon>
        <taxon>Streptophyta</taxon>
        <taxon>Embryophyta</taxon>
        <taxon>Tracheophyta</taxon>
        <taxon>Spermatophyta</taxon>
        <taxon>Magnoliopsida</taxon>
        <taxon>Proteales</taxon>
        <taxon>Nelumbonaceae</taxon>
        <taxon>Nelumbo</taxon>
    </lineage>
</organism>
<keyword evidence="1 6" id="KW-0346">Stress response</keyword>
<dbReference type="InterPro" id="IPR031107">
    <property type="entry name" value="Small_HSP"/>
</dbReference>
<dbReference type="SUPFAM" id="SSF49764">
    <property type="entry name" value="HSP20-like chaperones"/>
    <property type="match status" value="1"/>
</dbReference>
<dbReference type="CDD" id="cd06472">
    <property type="entry name" value="ACD_ScHsp26_like"/>
    <property type="match status" value="1"/>
</dbReference>
<reference evidence="6" key="1">
    <citation type="submission" date="2007-02" db="EMBL/GenBank/DDBJ databases">
        <title>Molecular cloning and expression of small molecular heat shock protein genes from sacred lotus embryonic axis.</title>
        <authorList>
            <person name="Qi L."/>
            <person name="Fu T.H."/>
            <person name="Long J."/>
            <person name="Ma Z.Q."/>
            <person name="Cai A.M."/>
            <person name="Huang S.Z."/>
        </authorList>
    </citation>
    <scope>NUCLEOTIDE SEQUENCE</scope>
</reference>
<feature type="domain" description="SHSP" evidence="5">
    <location>
        <begin position="29"/>
        <end position="148"/>
    </location>
</feature>
<protein>
    <submittedName>
        <fullName evidence="6">Small molecular heat shock protein 19</fullName>
    </submittedName>
</protein>
<evidence type="ECO:0000256" key="3">
    <source>
        <dbReference type="RuleBase" id="RU003616"/>
    </source>
</evidence>
<dbReference type="Pfam" id="PF00011">
    <property type="entry name" value="HSP20"/>
    <property type="match status" value="1"/>
</dbReference>
<evidence type="ECO:0000259" key="5">
    <source>
        <dbReference type="PROSITE" id="PS01031"/>
    </source>
</evidence>
<feature type="region of interest" description="Disordered" evidence="4">
    <location>
        <begin position="134"/>
        <end position="155"/>
    </location>
</feature>
<gene>
    <name evidence="6" type="primary">HSP19</name>
</gene>
<dbReference type="PANTHER" id="PTHR11527">
    <property type="entry name" value="HEAT-SHOCK PROTEIN 20 FAMILY MEMBER"/>
    <property type="match status" value="1"/>
</dbReference>